<dbReference type="Gene3D" id="3.30.160.60">
    <property type="entry name" value="Classic Zinc Finger"/>
    <property type="match status" value="2"/>
</dbReference>
<dbReference type="Proteomes" id="UP001497382">
    <property type="component" value="Unassembled WGS sequence"/>
</dbReference>
<keyword evidence="2" id="KW-0479">Metal-binding</keyword>
<evidence type="ECO:0000256" key="9">
    <source>
        <dbReference type="ARBA" id="ARBA00023242"/>
    </source>
</evidence>
<feature type="domain" description="C2H2-type" evidence="12">
    <location>
        <begin position="663"/>
        <end position="690"/>
    </location>
</feature>
<proteinExistence type="predicted"/>
<feature type="region of interest" description="Disordered" evidence="11">
    <location>
        <begin position="237"/>
        <end position="263"/>
    </location>
</feature>
<dbReference type="AlphaFoldDB" id="A0AAV2B7P7"/>
<dbReference type="GO" id="GO:0005634">
    <property type="term" value="C:nucleus"/>
    <property type="evidence" value="ECO:0007669"/>
    <property type="project" value="UniProtKB-SubCell"/>
</dbReference>
<sequence>MEENNWRCPRCFKHVESSVTKCPCTLNQPYQQQENKGVESYGLHQTESPLQQQEHNILKNVNRIAVKGKQDNYTNICDYGSIFQNYKHINFDNGNFSTSQESQCLPLTFHTFQENESIQSNPIYDGNFSYSQECSKIDKEPLNHQKFLPSGYFSQIPRKFPLNTKEWNDEQQTTKNLENVHDKYVYRKNLFLEKRNLNESIISNQIHSYENSGIPNKRECQPLQKQYQKQRILPRTRTIHNRQTSKQDPFQGLNDHPSDLRSSFLGESSQEQNVNADIFHFNSSDINYGRQESNYLQSTFHAEARGDYLCHNDTDRNNSDFPYQYSANEAPLPMSRHILKENIIENSSQQYQGNQNISEKINETFASQECIARFTDPVQFIHSEASFNDLCNQQSAAYSGQNIFQKDFQTKYLEDVNIKKITFTNQYPKNESFMPLNQQCLQENDRIHFTQEHQSNGMIPEDLLDTFIIGKCLSTLLDTGDCIYTQKYRIDEDVQQSRILTSINSISYPRNNTTVDLENKTDNVNEMLLDLESNASLRFKHYYENWNKCNTSSNIDGYESLSTSLNNEENIFQDYNQSLNTIQTSDISTRNSNLLINKEKYPVREPLAYCHSMNSLSIRQNLNMHHQTHSNEGTLKCNLCSKSFKRRCHLVNHMRTHSNKWKKQCIICKRSFTRKTLLDDHMRIHTKERPYKFIYKTELPTFIFTVNPKRNYISGAPGWAGFTLEFDSGFINRGYLNSIFKFKMEENNWRCPRCLKHVESSVAKCPCTLNQPYQQQENKGVDRYELHQTESPLQQQEHNILKKTNRIAVICDQYQALNDHPSDLRSPFLGESFQEQNVTEDIFHFNSTDINFGRQESNYLQKTFHAEAHGYYLCHNDTNASNSDFPYQYFANEAPLPMSRHMLNENIIENSSQQYQAPRSPFSACAPGSYICWEATDDITEPSDRVYICLRDFKMPPPIESPADSEVRAVIRFLNTKGFKAADIHRRINDVYGENIMSAGMVQKWVRVFKDSRTNIHDEERRWRSSVITDDLIQKVDSKVKENR</sequence>
<keyword evidence="6" id="KW-0805">Transcription regulation</keyword>
<evidence type="ECO:0000256" key="3">
    <source>
        <dbReference type="ARBA" id="ARBA00022737"/>
    </source>
</evidence>
<dbReference type="InterPro" id="IPR041426">
    <property type="entry name" value="Mos1_HTH"/>
</dbReference>
<dbReference type="PROSITE" id="PS50157">
    <property type="entry name" value="ZINC_FINGER_C2H2_2"/>
    <property type="match status" value="2"/>
</dbReference>
<comment type="subcellular location">
    <subcellularLocation>
        <location evidence="1">Nucleus</location>
    </subcellularLocation>
</comment>
<evidence type="ECO:0000256" key="1">
    <source>
        <dbReference type="ARBA" id="ARBA00004123"/>
    </source>
</evidence>
<evidence type="ECO:0000256" key="8">
    <source>
        <dbReference type="ARBA" id="ARBA00023163"/>
    </source>
</evidence>
<evidence type="ECO:0000256" key="5">
    <source>
        <dbReference type="ARBA" id="ARBA00022833"/>
    </source>
</evidence>
<keyword evidence="3" id="KW-0677">Repeat</keyword>
<protein>
    <recommendedName>
        <fullName evidence="12">C2H2-type domain-containing protein</fullName>
    </recommendedName>
</protein>
<name>A0AAV2B7P7_9ARAC</name>
<dbReference type="Pfam" id="PF17906">
    <property type="entry name" value="HTH_48"/>
    <property type="match status" value="1"/>
</dbReference>
<evidence type="ECO:0000313" key="13">
    <source>
        <dbReference type="EMBL" id="CAL1291258.1"/>
    </source>
</evidence>
<feature type="domain" description="C2H2-type" evidence="12">
    <location>
        <begin position="635"/>
        <end position="662"/>
    </location>
</feature>
<reference evidence="13 14" key="1">
    <citation type="submission" date="2024-04" db="EMBL/GenBank/DDBJ databases">
        <authorList>
            <person name="Rising A."/>
            <person name="Reimegard J."/>
            <person name="Sonavane S."/>
            <person name="Akerstrom W."/>
            <person name="Nylinder S."/>
            <person name="Hedman E."/>
            <person name="Kallberg Y."/>
        </authorList>
    </citation>
    <scope>NUCLEOTIDE SEQUENCE [LARGE SCALE GENOMIC DNA]</scope>
</reference>
<evidence type="ECO:0000256" key="11">
    <source>
        <dbReference type="SAM" id="MobiDB-lite"/>
    </source>
</evidence>
<evidence type="ECO:0000256" key="6">
    <source>
        <dbReference type="ARBA" id="ARBA00023015"/>
    </source>
</evidence>
<evidence type="ECO:0000313" key="14">
    <source>
        <dbReference type="Proteomes" id="UP001497382"/>
    </source>
</evidence>
<organism evidence="13 14">
    <name type="scientific">Larinioides sclopetarius</name>
    <dbReference type="NCBI Taxonomy" id="280406"/>
    <lineage>
        <taxon>Eukaryota</taxon>
        <taxon>Metazoa</taxon>
        <taxon>Ecdysozoa</taxon>
        <taxon>Arthropoda</taxon>
        <taxon>Chelicerata</taxon>
        <taxon>Arachnida</taxon>
        <taxon>Araneae</taxon>
        <taxon>Araneomorphae</taxon>
        <taxon>Entelegynae</taxon>
        <taxon>Araneoidea</taxon>
        <taxon>Araneidae</taxon>
        <taxon>Larinioides</taxon>
    </lineage>
</organism>
<evidence type="ECO:0000256" key="7">
    <source>
        <dbReference type="ARBA" id="ARBA00023125"/>
    </source>
</evidence>
<dbReference type="PANTHER" id="PTHR46105">
    <property type="entry name" value="AGAP004733-PA"/>
    <property type="match status" value="1"/>
</dbReference>
<evidence type="ECO:0000256" key="2">
    <source>
        <dbReference type="ARBA" id="ARBA00022723"/>
    </source>
</evidence>
<accession>A0AAV2B7P7</accession>
<dbReference type="EMBL" id="CAXIEN010000279">
    <property type="protein sequence ID" value="CAL1291258.1"/>
    <property type="molecule type" value="Genomic_DNA"/>
</dbReference>
<evidence type="ECO:0000256" key="4">
    <source>
        <dbReference type="ARBA" id="ARBA00022771"/>
    </source>
</evidence>
<dbReference type="Gene3D" id="1.10.10.1450">
    <property type="match status" value="1"/>
</dbReference>
<keyword evidence="9" id="KW-0539">Nucleus</keyword>
<dbReference type="InterPro" id="IPR036236">
    <property type="entry name" value="Znf_C2H2_sf"/>
</dbReference>
<dbReference type="PROSITE" id="PS00028">
    <property type="entry name" value="ZINC_FINGER_C2H2_1"/>
    <property type="match status" value="2"/>
</dbReference>
<keyword evidence="4 10" id="KW-0863">Zinc-finger</keyword>
<evidence type="ECO:0000256" key="10">
    <source>
        <dbReference type="PROSITE-ProRule" id="PRU00042"/>
    </source>
</evidence>
<keyword evidence="7" id="KW-0238">DNA-binding</keyword>
<dbReference type="SUPFAM" id="SSF57667">
    <property type="entry name" value="beta-beta-alpha zinc fingers"/>
    <property type="match status" value="2"/>
</dbReference>
<dbReference type="GO" id="GO:0000981">
    <property type="term" value="F:DNA-binding transcription factor activity, RNA polymerase II-specific"/>
    <property type="evidence" value="ECO:0007669"/>
    <property type="project" value="TreeGrafter"/>
</dbReference>
<evidence type="ECO:0000259" key="12">
    <source>
        <dbReference type="PROSITE" id="PS50157"/>
    </source>
</evidence>
<dbReference type="InterPro" id="IPR050457">
    <property type="entry name" value="ZnFinger_BTB_dom_contain"/>
</dbReference>
<dbReference type="PANTHER" id="PTHR46105:SF5">
    <property type="entry name" value="ZINC FINGER AND BTB DOMAIN-CONTAINING PROTEIN 44 ISOFORM X1"/>
    <property type="match status" value="1"/>
</dbReference>
<keyword evidence="8" id="KW-0804">Transcription</keyword>
<dbReference type="InterPro" id="IPR013087">
    <property type="entry name" value="Znf_C2H2_type"/>
</dbReference>
<keyword evidence="5" id="KW-0862">Zinc</keyword>
<dbReference type="GO" id="GO:0008270">
    <property type="term" value="F:zinc ion binding"/>
    <property type="evidence" value="ECO:0007669"/>
    <property type="project" value="UniProtKB-KW"/>
</dbReference>
<dbReference type="SMART" id="SM00355">
    <property type="entry name" value="ZnF_C2H2"/>
    <property type="match status" value="2"/>
</dbReference>
<gene>
    <name evidence="13" type="ORF">LARSCL_LOCUS16989</name>
</gene>
<keyword evidence="14" id="KW-1185">Reference proteome</keyword>
<comment type="caution">
    <text evidence="13">The sequence shown here is derived from an EMBL/GenBank/DDBJ whole genome shotgun (WGS) entry which is preliminary data.</text>
</comment>
<dbReference type="GO" id="GO:0000978">
    <property type="term" value="F:RNA polymerase II cis-regulatory region sequence-specific DNA binding"/>
    <property type="evidence" value="ECO:0007669"/>
    <property type="project" value="TreeGrafter"/>
</dbReference>
<dbReference type="FunFam" id="3.30.160.60:FF:000065">
    <property type="entry name" value="B-cell CLL/lymphoma 6, member B"/>
    <property type="match status" value="1"/>
</dbReference>